<dbReference type="RefSeq" id="WP_207702823.1">
    <property type="nucleotide sequence ID" value="NZ_JAFREL020000001.1"/>
</dbReference>
<dbReference type="PANTHER" id="PTHR43401:SF2">
    <property type="entry name" value="L-THREONINE 3-DEHYDROGENASE"/>
    <property type="match status" value="1"/>
</dbReference>
<gene>
    <name evidence="4" type="ORF">JZO67_000372</name>
</gene>
<dbReference type="Gene3D" id="3.40.50.720">
    <property type="entry name" value="NAD(P)-binding Rossmann-like Domain"/>
    <property type="match status" value="1"/>
</dbReference>
<protein>
    <submittedName>
        <fullName evidence="4">L-sorbose 1-phosphate reductase</fullName>
    </submittedName>
</protein>
<evidence type="ECO:0000259" key="2">
    <source>
        <dbReference type="Pfam" id="PF00107"/>
    </source>
</evidence>
<evidence type="ECO:0000259" key="3">
    <source>
        <dbReference type="Pfam" id="PF08240"/>
    </source>
</evidence>
<evidence type="ECO:0000256" key="1">
    <source>
        <dbReference type="ARBA" id="ARBA00023002"/>
    </source>
</evidence>
<dbReference type="PANTHER" id="PTHR43401">
    <property type="entry name" value="L-THREONINE 3-DEHYDROGENASE"/>
    <property type="match status" value="1"/>
</dbReference>
<feature type="domain" description="Alcohol dehydrogenase-like C-terminal" evidence="2">
    <location>
        <begin position="205"/>
        <end position="330"/>
    </location>
</feature>
<proteinExistence type="predicted"/>
<dbReference type="SUPFAM" id="SSF50129">
    <property type="entry name" value="GroES-like"/>
    <property type="match status" value="1"/>
</dbReference>
<dbReference type="SUPFAM" id="SSF51735">
    <property type="entry name" value="NAD(P)-binding Rossmann-fold domains"/>
    <property type="match status" value="1"/>
</dbReference>
<dbReference type="InterPro" id="IPR050129">
    <property type="entry name" value="Zn_alcohol_dh"/>
</dbReference>
<name>A0ABV0EIP9_9ENTE</name>
<accession>A0ABV0EIP9</accession>
<reference evidence="4 5" key="1">
    <citation type="submission" date="2021-03" db="EMBL/GenBank/DDBJ databases">
        <authorList>
            <person name="Gilmore M.S."/>
            <person name="Schwartzman J."/>
            <person name="Van Tyne D."/>
            <person name="Martin M."/>
            <person name="Earl A.M."/>
            <person name="Manson A.L."/>
            <person name="Straub T."/>
            <person name="Salamzade R."/>
            <person name="Saavedra J."/>
            <person name="Lebreton F."/>
            <person name="Prichula J."/>
            <person name="Schaufler K."/>
            <person name="Gaca A."/>
            <person name="Sgardioli B."/>
            <person name="Wagenaar J."/>
            <person name="Strong T."/>
        </authorList>
    </citation>
    <scope>NUCLEOTIDE SEQUENCE [LARGE SCALE GENOMIC DNA]</scope>
    <source>
        <strain evidence="4 5">665A</strain>
    </source>
</reference>
<dbReference type="InterPro" id="IPR013154">
    <property type="entry name" value="ADH-like_N"/>
</dbReference>
<reference evidence="4 5" key="2">
    <citation type="submission" date="2024-02" db="EMBL/GenBank/DDBJ databases">
        <title>The Genome Sequence of Enterococcus sp. DIV0159.</title>
        <authorList>
            <person name="Earl A."/>
            <person name="Manson A."/>
            <person name="Gilmore M."/>
            <person name="Sanders J."/>
            <person name="Shea T."/>
            <person name="Howe W."/>
            <person name="Livny J."/>
            <person name="Cuomo C."/>
            <person name="Neafsey D."/>
            <person name="Birren B."/>
        </authorList>
    </citation>
    <scope>NUCLEOTIDE SEQUENCE [LARGE SCALE GENOMIC DNA]</scope>
    <source>
        <strain evidence="4 5">665A</strain>
    </source>
</reference>
<dbReference type="InterPro" id="IPR013149">
    <property type="entry name" value="ADH-like_C"/>
</dbReference>
<feature type="domain" description="Alcohol dehydrogenase-like N-terminal" evidence="3">
    <location>
        <begin position="26"/>
        <end position="125"/>
    </location>
</feature>
<keyword evidence="1" id="KW-0560">Oxidoreductase</keyword>
<dbReference type="Gene3D" id="3.90.180.10">
    <property type="entry name" value="Medium-chain alcohol dehydrogenases, catalytic domain"/>
    <property type="match status" value="1"/>
</dbReference>
<evidence type="ECO:0000313" key="4">
    <source>
        <dbReference type="EMBL" id="MEO1768461.1"/>
    </source>
</evidence>
<dbReference type="Proteomes" id="UP000664357">
    <property type="component" value="Unassembled WGS sequence"/>
</dbReference>
<dbReference type="InterPro" id="IPR011032">
    <property type="entry name" value="GroES-like_sf"/>
</dbReference>
<comment type="caution">
    <text evidence="4">The sequence shown here is derived from an EMBL/GenBank/DDBJ whole genome shotgun (WGS) entry which is preliminary data.</text>
</comment>
<dbReference type="Pfam" id="PF00107">
    <property type="entry name" value="ADH_zinc_N"/>
    <property type="match status" value="1"/>
</dbReference>
<dbReference type="EMBL" id="JAFREL020000001">
    <property type="protein sequence ID" value="MEO1768461.1"/>
    <property type="molecule type" value="Genomic_DNA"/>
</dbReference>
<dbReference type="InterPro" id="IPR036291">
    <property type="entry name" value="NAD(P)-bd_dom_sf"/>
</dbReference>
<dbReference type="Pfam" id="PF08240">
    <property type="entry name" value="ADH_N"/>
    <property type="match status" value="1"/>
</dbReference>
<evidence type="ECO:0000313" key="5">
    <source>
        <dbReference type="Proteomes" id="UP000664357"/>
    </source>
</evidence>
<keyword evidence="5" id="KW-1185">Reference proteome</keyword>
<sequence>MKTKAVRLHGVNDLRVDEFELPALKEDEILVKIISDSVCMSTHKLAKQGEAHARVMGSLTEEPVIIGHEIAGLIVEVGSKWQNRFQKGQKFTIQPSLNYKGSMITPGYSYPYFGGDCTYAIVPKEVIELDCLIPYEGDAFFSASLSEPVSCVIAGFNRNFHTNSLNHDFDRGVRKGGNLAILGACGPMGLEAIDYAIQLEDGPQLIVAVDASAERIARAKRVLPTEKAENLKKKLVYLNPAESEDVVAELLKLTDQAGYDDVFVYAPIQALIEQADQILGKDGCLNFFAGPVDKALSANLNMYNLHYKYTHMIGFTGSTMTDMHEAIDLSSRKKIDPAIMITHIGGLDAAAETTLQLPSIPGGKKLIYTQIDLPLTAIEDFQQLGEAEPLFQNLYQACERHAGCWNKEAEDILLDYFEVAVQSEEKGGKTDA</sequence>
<organism evidence="4 5">
    <name type="scientific">Candidatus Enterococcus ferrettii</name>
    <dbReference type="NCBI Taxonomy" id="2815324"/>
    <lineage>
        <taxon>Bacteria</taxon>
        <taxon>Bacillati</taxon>
        <taxon>Bacillota</taxon>
        <taxon>Bacilli</taxon>
        <taxon>Lactobacillales</taxon>
        <taxon>Enterococcaceae</taxon>
        <taxon>Enterococcus</taxon>
    </lineage>
</organism>